<gene>
    <name evidence="2" type="ORF">FWK35_00013444</name>
</gene>
<reference evidence="2 3" key="1">
    <citation type="submission" date="2019-08" db="EMBL/GenBank/DDBJ databases">
        <title>Whole genome of Aphis craccivora.</title>
        <authorList>
            <person name="Voronova N.V."/>
            <person name="Shulinski R.S."/>
            <person name="Bandarenka Y.V."/>
            <person name="Zhorov D.G."/>
            <person name="Warner D."/>
        </authorList>
    </citation>
    <scope>NUCLEOTIDE SEQUENCE [LARGE SCALE GENOMIC DNA]</scope>
    <source>
        <strain evidence="2">180601</strain>
        <tissue evidence="2">Whole Body</tissue>
    </source>
</reference>
<organism evidence="2 3">
    <name type="scientific">Aphis craccivora</name>
    <name type="common">Cowpea aphid</name>
    <dbReference type="NCBI Taxonomy" id="307492"/>
    <lineage>
        <taxon>Eukaryota</taxon>
        <taxon>Metazoa</taxon>
        <taxon>Ecdysozoa</taxon>
        <taxon>Arthropoda</taxon>
        <taxon>Hexapoda</taxon>
        <taxon>Insecta</taxon>
        <taxon>Pterygota</taxon>
        <taxon>Neoptera</taxon>
        <taxon>Paraneoptera</taxon>
        <taxon>Hemiptera</taxon>
        <taxon>Sternorrhyncha</taxon>
        <taxon>Aphidomorpha</taxon>
        <taxon>Aphidoidea</taxon>
        <taxon>Aphididae</taxon>
        <taxon>Aphidini</taxon>
        <taxon>Aphis</taxon>
        <taxon>Aphis</taxon>
    </lineage>
</organism>
<dbReference type="GO" id="GO:0046983">
    <property type="term" value="F:protein dimerization activity"/>
    <property type="evidence" value="ECO:0007669"/>
    <property type="project" value="InterPro"/>
</dbReference>
<sequence length="193" mass="22442">MKLYSALVHRINAYTTVRDNFKLLSDISMDMQIEDIEGGIKKLLERYPKDFPNDFTNEFKQFLSFSSTSLSLITTNENKNKNILFNMYKMIIDLNVTECFPNIERLLRLYLSLMCTNCTGERSFSQLKLLKNVLKSSLLQNNLQHLGILSIESEFVKSLNFEDVIQNFANEKSRKKELCFDKQVDSCDDDSSD</sequence>
<dbReference type="OrthoDB" id="6612897at2759"/>
<evidence type="ECO:0000259" key="1">
    <source>
        <dbReference type="Pfam" id="PF05699"/>
    </source>
</evidence>
<dbReference type="PANTHER" id="PTHR45749">
    <property type="match status" value="1"/>
</dbReference>
<protein>
    <submittedName>
        <fullName evidence="2">Zinc finger MYM-type protein 1-like</fullName>
    </submittedName>
</protein>
<dbReference type="PANTHER" id="PTHR45749:SF37">
    <property type="entry name" value="OS05G0311600 PROTEIN"/>
    <property type="match status" value="1"/>
</dbReference>
<evidence type="ECO:0000313" key="3">
    <source>
        <dbReference type="Proteomes" id="UP000478052"/>
    </source>
</evidence>
<proteinExistence type="predicted"/>
<keyword evidence="3" id="KW-1185">Reference proteome</keyword>
<dbReference type="AlphaFoldDB" id="A0A6G0Z1E3"/>
<evidence type="ECO:0000313" key="2">
    <source>
        <dbReference type="EMBL" id="KAF0764420.1"/>
    </source>
</evidence>
<dbReference type="InterPro" id="IPR008906">
    <property type="entry name" value="HATC_C_dom"/>
</dbReference>
<feature type="domain" description="HAT C-terminal dimerisation" evidence="1">
    <location>
        <begin position="97"/>
        <end position="146"/>
    </location>
</feature>
<dbReference type="Pfam" id="PF05699">
    <property type="entry name" value="Dimer_Tnp_hAT"/>
    <property type="match status" value="1"/>
</dbReference>
<dbReference type="Proteomes" id="UP000478052">
    <property type="component" value="Unassembled WGS sequence"/>
</dbReference>
<name>A0A6G0Z1E3_APHCR</name>
<comment type="caution">
    <text evidence="2">The sequence shown here is derived from an EMBL/GenBank/DDBJ whole genome shotgun (WGS) entry which is preliminary data.</text>
</comment>
<accession>A0A6G0Z1E3</accession>
<dbReference type="EMBL" id="VUJU01001638">
    <property type="protein sequence ID" value="KAF0764420.1"/>
    <property type="molecule type" value="Genomic_DNA"/>
</dbReference>